<gene>
    <name evidence="2" type="ORF">Abci_011_223</name>
    <name evidence="3" type="ORF">ACI01nite_07990</name>
</gene>
<evidence type="ECO:0000313" key="2">
    <source>
        <dbReference type="EMBL" id="GAN60493.1"/>
    </source>
</evidence>
<evidence type="ECO:0000313" key="3">
    <source>
        <dbReference type="EMBL" id="GEL58197.1"/>
    </source>
</evidence>
<reference evidence="2 4" key="1">
    <citation type="submission" date="2012-11" db="EMBL/GenBank/DDBJ databases">
        <title>Whole genome sequence of Acetobacter cibinongensis 4H-1.</title>
        <authorList>
            <person name="Azuma Y."/>
            <person name="Higashiura N."/>
            <person name="Hirakawa H."/>
            <person name="Matsushita K."/>
        </authorList>
    </citation>
    <scope>NUCLEOTIDE SEQUENCE [LARGE SCALE GENOMIC DNA]</scope>
    <source>
        <strain evidence="2 4">4H-1</strain>
    </source>
</reference>
<sequence>MVDLNGNKTMKHVVLMLVCAVALSACGMFKGEPKRMTTPQEWEKFGYHDNLHSNHK</sequence>
<dbReference type="Proteomes" id="UP000321891">
    <property type="component" value="Unassembled WGS sequence"/>
</dbReference>
<dbReference type="STRING" id="1231339.Abci_011_223"/>
<evidence type="ECO:0000256" key="1">
    <source>
        <dbReference type="SAM" id="Phobius"/>
    </source>
</evidence>
<dbReference type="AlphaFoldDB" id="A0A0D6N4J7"/>
<evidence type="ECO:0000313" key="5">
    <source>
        <dbReference type="Proteomes" id="UP000321891"/>
    </source>
</evidence>
<accession>A0A0D6N4J7</accession>
<evidence type="ECO:0000313" key="4">
    <source>
        <dbReference type="Proteomes" id="UP000032671"/>
    </source>
</evidence>
<keyword evidence="5" id="KW-1185">Reference proteome</keyword>
<dbReference type="Proteomes" id="UP000032671">
    <property type="component" value="Unassembled WGS sequence"/>
</dbReference>
<proteinExistence type="predicted"/>
<dbReference type="EMBL" id="BAMV01000011">
    <property type="protein sequence ID" value="GAN60493.1"/>
    <property type="molecule type" value="Genomic_DNA"/>
</dbReference>
<keyword evidence="1" id="KW-0472">Membrane</keyword>
<keyword evidence="1" id="KW-0812">Transmembrane</keyword>
<reference evidence="3 5" key="2">
    <citation type="submission" date="2019-07" db="EMBL/GenBank/DDBJ databases">
        <title>Whole genome shotgun sequence of Acetobacter cibinongensis NBRC 16605.</title>
        <authorList>
            <person name="Hosoyama A."/>
            <person name="Uohara A."/>
            <person name="Ohji S."/>
            <person name="Ichikawa N."/>
        </authorList>
    </citation>
    <scope>NUCLEOTIDE SEQUENCE [LARGE SCALE GENOMIC DNA]</scope>
    <source>
        <strain evidence="3 5">NBRC 16605</strain>
    </source>
</reference>
<dbReference type="EMBL" id="BJVU01000002">
    <property type="protein sequence ID" value="GEL58197.1"/>
    <property type="molecule type" value="Genomic_DNA"/>
</dbReference>
<feature type="transmembrane region" description="Helical" evidence="1">
    <location>
        <begin position="12"/>
        <end position="29"/>
    </location>
</feature>
<comment type="caution">
    <text evidence="2">The sequence shown here is derived from an EMBL/GenBank/DDBJ whole genome shotgun (WGS) entry which is preliminary data.</text>
</comment>
<keyword evidence="1" id="KW-1133">Transmembrane helix</keyword>
<organism evidence="2 4">
    <name type="scientific">Acetobacter cibinongensis</name>
    <dbReference type="NCBI Taxonomy" id="146475"/>
    <lineage>
        <taxon>Bacteria</taxon>
        <taxon>Pseudomonadati</taxon>
        <taxon>Pseudomonadota</taxon>
        <taxon>Alphaproteobacteria</taxon>
        <taxon>Acetobacterales</taxon>
        <taxon>Acetobacteraceae</taxon>
        <taxon>Acetobacter</taxon>
    </lineage>
</organism>
<protein>
    <recommendedName>
        <fullName evidence="6">Lipoprotein</fullName>
    </recommendedName>
</protein>
<name>A0A0D6N4J7_9PROT</name>
<evidence type="ECO:0008006" key="6">
    <source>
        <dbReference type="Google" id="ProtNLM"/>
    </source>
</evidence>
<accession>A0A6N3SN68</accession>